<dbReference type="InterPro" id="IPR002682">
    <property type="entry name" value="PSII_PsbJ"/>
</dbReference>
<keyword evidence="4 7" id="KW-1133">Transmembrane helix</keyword>
<keyword evidence="8" id="KW-0934">Plastid</keyword>
<keyword evidence="5 7" id="KW-0472">Membrane</keyword>
<keyword evidence="2 7" id="KW-0602">Photosynthesis</keyword>
<protein>
    <recommendedName>
        <fullName evidence="7">Photosystem II reaction center protein J</fullName>
        <shortName evidence="7">PSII-J</shortName>
    </recommendedName>
</protein>
<evidence type="ECO:0000313" key="8">
    <source>
        <dbReference type="EMBL" id="QYB21777.1"/>
    </source>
</evidence>
<gene>
    <name evidence="7 8" type="primary">psbJ</name>
</gene>
<comment type="function">
    <text evidence="7">One of the components of the core complex of photosystem II (PSII). PSII is a light-driven water:plastoquinone oxidoreductase that uses light energy to abstract electrons from H(2)O, generating O(2) and a proton gradient subsequently used for ATP formation. It consists of a core antenna complex that captures photons, and an electron transfer chain that converts photonic excitation into a charge separation.</text>
</comment>
<dbReference type="PANTHER" id="PTHR34812:SF3">
    <property type="entry name" value="PHOTOSYSTEM II REACTION CENTER PROTEIN J"/>
    <property type="match status" value="1"/>
</dbReference>
<evidence type="ECO:0000256" key="2">
    <source>
        <dbReference type="ARBA" id="ARBA00022531"/>
    </source>
</evidence>
<reference evidence="8" key="2">
    <citation type="submission" date="2021-01" db="EMBL/GenBank/DDBJ databases">
        <authorList>
            <person name="Stull G."/>
            <person name="Qu X.-J."/>
            <person name="Parins-Fukuchi C."/>
            <person name="Yang Y.-Y."/>
            <person name="Yang J.-B."/>
            <person name="Yang Z.-Y."/>
            <person name="Hu Y."/>
            <person name="Ma H."/>
            <person name="Soltis P."/>
            <person name="Soltis D."/>
            <person name="Li D.-Z."/>
            <person name="Smith S."/>
            <person name="Yi T.-S."/>
        </authorList>
    </citation>
    <scope>NUCLEOTIDE SEQUENCE</scope>
</reference>
<evidence type="ECO:0000256" key="4">
    <source>
        <dbReference type="ARBA" id="ARBA00022989"/>
    </source>
</evidence>
<dbReference type="GO" id="GO:0015979">
    <property type="term" value="P:photosynthesis"/>
    <property type="evidence" value="ECO:0007669"/>
    <property type="project" value="UniProtKB-UniRule"/>
</dbReference>
<comment type="subcellular location">
    <subcellularLocation>
        <location evidence="7">Plastid</location>
        <location evidence="7">Chloroplast thylakoid membrane</location>
        <topology evidence="7">Single-pass membrane protein</topology>
    </subcellularLocation>
</comment>
<proteinExistence type="inferred from homology"/>
<dbReference type="NCBIfam" id="NF002722">
    <property type="entry name" value="PRK02565.1"/>
    <property type="match status" value="1"/>
</dbReference>
<evidence type="ECO:0000256" key="5">
    <source>
        <dbReference type="ARBA" id="ARBA00023136"/>
    </source>
</evidence>
<dbReference type="HAMAP" id="MF_01305">
    <property type="entry name" value="PSII_PsbJ"/>
    <property type="match status" value="1"/>
</dbReference>
<dbReference type="GO" id="GO:0009535">
    <property type="term" value="C:chloroplast thylakoid membrane"/>
    <property type="evidence" value="ECO:0007669"/>
    <property type="project" value="UniProtKB-SubCell"/>
</dbReference>
<keyword evidence="7" id="KW-0793">Thylakoid</keyword>
<dbReference type="SUPFAM" id="SSF161021">
    <property type="entry name" value="Photosystem II reaction center protein J, PsbJ"/>
    <property type="match status" value="1"/>
</dbReference>
<evidence type="ECO:0000256" key="6">
    <source>
        <dbReference type="ARBA" id="ARBA00023276"/>
    </source>
</evidence>
<organism evidence="8">
    <name type="scientific">Libocedrus plumosa</name>
    <dbReference type="NCBI Taxonomy" id="13595"/>
    <lineage>
        <taxon>Eukaryota</taxon>
        <taxon>Viridiplantae</taxon>
        <taxon>Streptophyta</taxon>
        <taxon>Embryophyta</taxon>
        <taxon>Tracheophyta</taxon>
        <taxon>Spermatophyta</taxon>
        <taxon>Pinopsida</taxon>
        <taxon>Pinidae</taxon>
        <taxon>Conifers II</taxon>
        <taxon>Cupressales</taxon>
        <taxon>Cupressaceae</taxon>
        <taxon>Libocedrus</taxon>
    </lineage>
</organism>
<dbReference type="AlphaFoldDB" id="A0A8F8SV27"/>
<reference evidence="8" key="1">
    <citation type="journal article" date="2021" name="Nat. Plants">
        <title>Gene duplications and phylogenomic conflict underlie major pulses of phenotypic evolution in gymnosperms.</title>
        <authorList>
            <person name="Stull G.W."/>
            <person name="Qu X.J."/>
            <person name="Parins-Fukuchi C."/>
            <person name="Yang Y.Y."/>
            <person name="Yang J.B."/>
            <person name="Yang Z.Y."/>
            <person name="Hu Y."/>
            <person name="Ma H."/>
            <person name="Soltis P.S."/>
            <person name="Soltis D.E."/>
            <person name="Li D.Z."/>
            <person name="Smith S.A."/>
            <person name="Yi T.S."/>
        </authorList>
    </citation>
    <scope>NUCLEOTIDE SEQUENCE</scope>
</reference>
<keyword evidence="3 7" id="KW-0812">Transmembrane</keyword>
<dbReference type="EMBL" id="MW470984">
    <property type="protein sequence ID" value="QYB21777.1"/>
    <property type="molecule type" value="Genomic_DNA"/>
</dbReference>
<keyword evidence="6 7" id="KW-0604">Photosystem II</keyword>
<evidence type="ECO:0000256" key="7">
    <source>
        <dbReference type="HAMAP-Rule" id="MF_01305"/>
    </source>
</evidence>
<comment type="similarity">
    <text evidence="7">Belongs to the PsbJ family.</text>
</comment>
<dbReference type="Gene3D" id="6.10.250.2070">
    <property type="match status" value="1"/>
</dbReference>
<dbReference type="InterPro" id="IPR037267">
    <property type="entry name" value="PSII_PsbJ_sf"/>
</dbReference>
<name>A0A8F8SV27_9CONI</name>
<sequence>MKIFNFFEVKKMIDTTGRIPLWLIVILTGILIIALIGIFFFGSYTGLGSSL</sequence>
<comment type="subunit">
    <text evidence="7">PSII is composed of 1 copy each of membrane proteins PsbA, PsbB, PsbC, PsbD, PsbE, PsbF, PsbH, PsbI, PsbJ, PsbK, PsbL, PsbM, PsbT, PsbX, PsbY, PsbZ, Psb30/Ycf12, at least 3 peripheral proteins of the oxygen-evolving complex and a large number of cofactors. It forms dimeric complexes.</text>
</comment>
<feature type="transmembrane region" description="Helical" evidence="7">
    <location>
        <begin position="21"/>
        <end position="41"/>
    </location>
</feature>
<dbReference type="Pfam" id="PF01788">
    <property type="entry name" value="PsbJ"/>
    <property type="match status" value="1"/>
</dbReference>
<evidence type="ECO:0000256" key="3">
    <source>
        <dbReference type="ARBA" id="ARBA00022692"/>
    </source>
</evidence>
<keyword evidence="1 7" id="KW-0674">Reaction center</keyword>
<dbReference type="PANTHER" id="PTHR34812">
    <property type="entry name" value="PHOTOSYSTEM II REACTION CENTER PROTEIN J"/>
    <property type="match status" value="1"/>
</dbReference>
<dbReference type="GO" id="GO:0009539">
    <property type="term" value="C:photosystem II reaction center"/>
    <property type="evidence" value="ECO:0007669"/>
    <property type="project" value="InterPro"/>
</dbReference>
<keyword evidence="8" id="KW-0150">Chloroplast</keyword>
<evidence type="ECO:0000256" key="1">
    <source>
        <dbReference type="ARBA" id="ARBA00022469"/>
    </source>
</evidence>
<accession>A0A8F8SV27</accession>
<geneLocation type="chloroplast" evidence="8"/>